<dbReference type="EMBL" id="LR130779">
    <property type="protein sequence ID" value="VDN66116.1"/>
    <property type="molecule type" value="Genomic_DNA"/>
</dbReference>
<reference evidence="1" key="1">
    <citation type="submission" date="2018-11" db="EMBL/GenBank/DDBJ databases">
        <authorList>
            <consortium name="Genoscope - CEA"/>
            <person name="William W."/>
        </authorList>
    </citation>
    <scope>NUCLEOTIDE SEQUENCE [LARGE SCALE GENOMIC DNA]</scope>
    <source>
        <strain evidence="1">T9AD</strain>
    </source>
</reference>
<name>A0A653BBS4_ECTOL</name>
<organism evidence="1">
    <name type="scientific">Ectopseudomonas oleovorans</name>
    <name type="common">Pseudomonas oleovorans</name>
    <dbReference type="NCBI Taxonomy" id="301"/>
    <lineage>
        <taxon>Bacteria</taxon>
        <taxon>Pseudomonadati</taxon>
        <taxon>Pseudomonadota</taxon>
        <taxon>Gammaproteobacteria</taxon>
        <taxon>Pseudomonadales</taxon>
        <taxon>Pseudomonadaceae</taxon>
        <taxon>Ectopseudomonas</taxon>
    </lineage>
</organism>
<evidence type="ECO:0000313" key="1">
    <source>
        <dbReference type="EMBL" id="VDN66116.1"/>
    </source>
</evidence>
<protein>
    <submittedName>
        <fullName evidence="1">Uncharacterized protein</fullName>
    </submittedName>
</protein>
<gene>
    <name evidence="1" type="ORF">POT9AD_5141</name>
</gene>
<proteinExistence type="predicted"/>
<dbReference type="AlphaFoldDB" id="A0A653BBS4"/>
<sequence length="58" mass="6807">MRSPNAFANLSMTVSIPLRRQYHAFTDAEATDYNPYFSRYLLWCRNEISLVHLRQAAV</sequence>
<accession>A0A653BBS4</accession>